<dbReference type="InterPro" id="IPR011009">
    <property type="entry name" value="Kinase-like_dom_sf"/>
</dbReference>
<feature type="domain" description="Protein kinase" evidence="20">
    <location>
        <begin position="124"/>
        <end position="391"/>
    </location>
</feature>
<dbReference type="FunFam" id="1.10.510.10:FF:000080">
    <property type="entry name" value="Putative activated CDC42 kinase 1"/>
    <property type="match status" value="1"/>
</dbReference>
<dbReference type="InterPro" id="IPR000719">
    <property type="entry name" value="Prot_kinase_dom"/>
</dbReference>
<evidence type="ECO:0000256" key="16">
    <source>
        <dbReference type="PROSITE-ProRule" id="PRU00192"/>
    </source>
</evidence>
<evidence type="ECO:0000313" key="21">
    <source>
        <dbReference type="EMBL" id="ESP01144.1"/>
    </source>
</evidence>
<evidence type="ECO:0000256" key="9">
    <source>
        <dbReference type="ARBA" id="ARBA00022777"/>
    </source>
</evidence>
<dbReference type="CTD" id="20234241"/>
<dbReference type="PROSITE" id="PS50011">
    <property type="entry name" value="PROTEIN_KINASE_DOM"/>
    <property type="match status" value="1"/>
</dbReference>
<evidence type="ECO:0000256" key="10">
    <source>
        <dbReference type="ARBA" id="ARBA00022840"/>
    </source>
</evidence>
<evidence type="ECO:0000256" key="13">
    <source>
        <dbReference type="ARBA" id="ARBA00023329"/>
    </source>
</evidence>
<evidence type="ECO:0000256" key="14">
    <source>
        <dbReference type="ARBA" id="ARBA00047899"/>
    </source>
</evidence>
<feature type="compositionally biased region" description="Low complexity" evidence="18">
    <location>
        <begin position="94"/>
        <end position="110"/>
    </location>
</feature>
<dbReference type="EMBL" id="KB200538">
    <property type="protein sequence ID" value="ESP01144.1"/>
    <property type="molecule type" value="Genomic_DNA"/>
</dbReference>
<dbReference type="GO" id="GO:0004674">
    <property type="term" value="F:protein serine/threonine kinase activity"/>
    <property type="evidence" value="ECO:0007669"/>
    <property type="project" value="UniProtKB-KW"/>
</dbReference>
<dbReference type="SUPFAM" id="SSF56112">
    <property type="entry name" value="Protein kinase-like (PK-like)"/>
    <property type="match status" value="1"/>
</dbReference>
<reference evidence="21 22" key="1">
    <citation type="journal article" date="2013" name="Nature">
        <title>Insights into bilaterian evolution from three spiralian genomes.</title>
        <authorList>
            <person name="Simakov O."/>
            <person name="Marletaz F."/>
            <person name="Cho S.J."/>
            <person name="Edsinger-Gonzales E."/>
            <person name="Havlak P."/>
            <person name="Hellsten U."/>
            <person name="Kuo D.H."/>
            <person name="Larsson T."/>
            <person name="Lv J."/>
            <person name="Arendt D."/>
            <person name="Savage R."/>
            <person name="Osoegawa K."/>
            <person name="de Jong P."/>
            <person name="Grimwood J."/>
            <person name="Chapman J.A."/>
            <person name="Shapiro H."/>
            <person name="Aerts A."/>
            <person name="Otillar R.P."/>
            <person name="Terry A.Y."/>
            <person name="Boore J.L."/>
            <person name="Grigoriev I.V."/>
            <person name="Lindberg D.R."/>
            <person name="Seaver E.C."/>
            <person name="Weisblat D.A."/>
            <person name="Putnam N.H."/>
            <person name="Rokhsar D.S."/>
        </authorList>
    </citation>
    <scope>NUCLEOTIDE SEQUENCE [LARGE SCALE GENOMIC DNA]</scope>
</reference>
<comment type="catalytic activity">
    <reaction evidence="14">
        <text>L-threonyl-[protein] + ATP = O-phospho-L-threonyl-[protein] + ADP + H(+)</text>
        <dbReference type="Rhea" id="RHEA:46608"/>
        <dbReference type="Rhea" id="RHEA-COMP:11060"/>
        <dbReference type="Rhea" id="RHEA-COMP:11605"/>
        <dbReference type="ChEBI" id="CHEBI:15378"/>
        <dbReference type="ChEBI" id="CHEBI:30013"/>
        <dbReference type="ChEBI" id="CHEBI:30616"/>
        <dbReference type="ChEBI" id="CHEBI:61977"/>
        <dbReference type="ChEBI" id="CHEBI:456216"/>
        <dbReference type="EC" id="2.7.11.1"/>
    </reaction>
</comment>
<evidence type="ECO:0000256" key="15">
    <source>
        <dbReference type="ARBA" id="ARBA00060742"/>
    </source>
</evidence>
<dbReference type="PANTHER" id="PTHR24418">
    <property type="entry name" value="TYROSINE-PROTEIN KINASE"/>
    <property type="match status" value="1"/>
</dbReference>
<dbReference type="Pfam" id="PF09027">
    <property type="entry name" value="GTPase_binding"/>
    <property type="match status" value="1"/>
</dbReference>
<keyword evidence="22" id="KW-1185">Reference proteome</keyword>
<dbReference type="Proteomes" id="UP000030746">
    <property type="component" value="Unassembled WGS sequence"/>
</dbReference>
<comment type="subcellular location">
    <subcellularLocation>
        <location evidence="2">Cytoplasmic vesicle</location>
        <location evidence="2">Clathrin-coated vesicle</location>
    </subcellularLocation>
</comment>
<dbReference type="CDD" id="cd05040">
    <property type="entry name" value="PTKc_Ack_like"/>
    <property type="match status" value="1"/>
</dbReference>
<dbReference type="PROSITE" id="PS00107">
    <property type="entry name" value="PROTEIN_KINASE_ATP"/>
    <property type="match status" value="1"/>
</dbReference>
<evidence type="ECO:0000256" key="5">
    <source>
        <dbReference type="ARBA" id="ARBA00022527"/>
    </source>
</evidence>
<dbReference type="InterPro" id="IPR008266">
    <property type="entry name" value="Tyr_kinase_AS"/>
</dbReference>
<evidence type="ECO:0000256" key="6">
    <source>
        <dbReference type="ARBA" id="ARBA00022679"/>
    </source>
</evidence>
<dbReference type="SMART" id="SM00219">
    <property type="entry name" value="TyrKc"/>
    <property type="match status" value="1"/>
</dbReference>
<evidence type="ECO:0000256" key="11">
    <source>
        <dbReference type="ARBA" id="ARBA00022842"/>
    </source>
</evidence>
<dbReference type="PROSITE" id="PS50002">
    <property type="entry name" value="SH3"/>
    <property type="match status" value="1"/>
</dbReference>
<accession>V4AAW4</accession>
<evidence type="ECO:0000313" key="22">
    <source>
        <dbReference type="Proteomes" id="UP000030746"/>
    </source>
</evidence>
<evidence type="ECO:0000256" key="17">
    <source>
        <dbReference type="PROSITE-ProRule" id="PRU10141"/>
    </source>
</evidence>
<dbReference type="FunFam" id="3.30.200.20:FF:000107">
    <property type="entry name" value="Putative activated CDC42 kinase 1"/>
    <property type="match status" value="1"/>
</dbReference>
<dbReference type="CDD" id="cd09539">
    <property type="entry name" value="SAM_TNK-like"/>
    <property type="match status" value="1"/>
</dbReference>
<keyword evidence="7" id="KW-0479">Metal-binding</keyword>
<feature type="region of interest" description="Disordered" evidence="18">
    <location>
        <begin position="83"/>
        <end position="111"/>
    </location>
</feature>
<dbReference type="InterPro" id="IPR001245">
    <property type="entry name" value="Ser-Thr/Tyr_kinase_cat_dom"/>
</dbReference>
<evidence type="ECO:0000259" key="19">
    <source>
        <dbReference type="PROSITE" id="PS50002"/>
    </source>
</evidence>
<dbReference type="OrthoDB" id="635774at2759"/>
<dbReference type="GeneID" id="20234241"/>
<sequence>MSDGGEDEGQEWLYELLSEVQLEKFFTKLRDDLQVTRLTHFDYVKVEDLEKIGMGKPAIRRLLDAIKKKKAMKKKGLLDKILPGSKSLDKTSSRKLSSTSSSVSPSSPRTNDPSLTCLIDQKFLYIYGKLGNGSFGVVRRGEWVTPTQNKVNVAIKILKNDALAQPGAFEDFVKEVNSMHTLNHPNLIKLFGVVLSSPLMMVTELAEHGALLGKLREEGPKLLICTLLEYAIQIANGMGFLESKRFIHRDLACRNVLLSANDKVKIGDFGLMRALPSQVDHYVMSEQKKVPFAWCAPESLKSRQFSHASDMWMFGVTLWEMFTYGQEPWLGLNGSQILQKIDVDNERLPEPAYCPTGLYQLILQCWAHKPAERPSFVAIKESLCEVQPPEVKSLQNYDEKDKLKIEEGDHIIIISGKSENFFWNGQNKRTTEIGLFPRQLVDPLRKRASQDISKPLKNSFIHAGHGDVFGKTWGDPATIDELVSNISFHLL</sequence>
<dbReference type="InterPro" id="IPR001452">
    <property type="entry name" value="SH3_domain"/>
</dbReference>
<comment type="similarity">
    <text evidence="15">Belongs to the protein kinase superfamily. Tyr protein kinase family.</text>
</comment>
<dbReference type="Pfam" id="PF22931">
    <property type="entry name" value="SAM_TNK"/>
    <property type="match status" value="1"/>
</dbReference>
<keyword evidence="8 17" id="KW-0547">Nucleotide-binding</keyword>
<evidence type="ECO:0000256" key="8">
    <source>
        <dbReference type="ARBA" id="ARBA00022741"/>
    </source>
</evidence>
<keyword evidence="9" id="KW-0418">Kinase</keyword>
<dbReference type="InterPro" id="IPR037085">
    <property type="entry name" value="Cdc42-bd-like_dom_sf"/>
</dbReference>
<dbReference type="GO" id="GO:0030136">
    <property type="term" value="C:clathrin-coated vesicle"/>
    <property type="evidence" value="ECO:0007669"/>
    <property type="project" value="UniProtKB-SubCell"/>
</dbReference>
<dbReference type="InterPro" id="IPR055175">
    <property type="entry name" value="ACK/TNK-like_SAM"/>
</dbReference>
<feature type="binding site" evidence="17">
    <location>
        <position position="156"/>
    </location>
    <ligand>
        <name>ATP</name>
        <dbReference type="ChEBI" id="CHEBI:30616"/>
    </ligand>
</feature>
<keyword evidence="10 17" id="KW-0067">ATP-binding</keyword>
<dbReference type="InterPro" id="IPR050198">
    <property type="entry name" value="Non-receptor_tyrosine_kinases"/>
</dbReference>
<evidence type="ECO:0000256" key="1">
    <source>
        <dbReference type="ARBA" id="ARBA00001946"/>
    </source>
</evidence>
<dbReference type="Gene3D" id="3.30.200.20">
    <property type="entry name" value="Phosphorylase Kinase, domain 1"/>
    <property type="match status" value="1"/>
</dbReference>
<dbReference type="OMA" id="GQMPWAG"/>
<comment type="cofactor">
    <cofactor evidence="1">
        <name>Mg(2+)</name>
        <dbReference type="ChEBI" id="CHEBI:18420"/>
    </cofactor>
</comment>
<feature type="domain" description="SH3" evidence="19">
    <location>
        <begin position="386"/>
        <end position="446"/>
    </location>
</feature>
<dbReference type="GO" id="GO:0005524">
    <property type="term" value="F:ATP binding"/>
    <property type="evidence" value="ECO:0007669"/>
    <property type="project" value="UniProtKB-UniRule"/>
</dbReference>
<dbReference type="HOGENOM" id="CLU_000288_7_39_1"/>
<dbReference type="InterPro" id="IPR049587">
    <property type="entry name" value="TNK-like_SAM"/>
</dbReference>
<keyword evidence="13" id="KW-0968">Cytoplasmic vesicle</keyword>
<evidence type="ECO:0000256" key="18">
    <source>
        <dbReference type="SAM" id="MobiDB-lite"/>
    </source>
</evidence>
<dbReference type="KEGG" id="lgi:LOTGIDRAFT_139861"/>
<dbReference type="RefSeq" id="XP_009048194.1">
    <property type="nucleotide sequence ID" value="XM_009049946.1"/>
</dbReference>
<organism evidence="21 22">
    <name type="scientific">Lottia gigantea</name>
    <name type="common">Giant owl limpet</name>
    <dbReference type="NCBI Taxonomy" id="225164"/>
    <lineage>
        <taxon>Eukaryota</taxon>
        <taxon>Metazoa</taxon>
        <taxon>Spiralia</taxon>
        <taxon>Lophotrochozoa</taxon>
        <taxon>Mollusca</taxon>
        <taxon>Gastropoda</taxon>
        <taxon>Patellogastropoda</taxon>
        <taxon>Lottioidea</taxon>
        <taxon>Lottiidae</taxon>
        <taxon>Lottia</taxon>
    </lineage>
</organism>
<evidence type="ECO:0000256" key="7">
    <source>
        <dbReference type="ARBA" id="ARBA00022723"/>
    </source>
</evidence>
<proteinExistence type="inferred from homology"/>
<dbReference type="PROSITE" id="PS00109">
    <property type="entry name" value="PROTEIN_KINASE_TYR"/>
    <property type="match status" value="1"/>
</dbReference>
<dbReference type="InterPro" id="IPR015116">
    <property type="entry name" value="Cdc42-bd-like"/>
</dbReference>
<dbReference type="Gene3D" id="1.10.510.10">
    <property type="entry name" value="Transferase(Phosphotransferase) domain 1"/>
    <property type="match status" value="1"/>
</dbReference>
<dbReference type="PRINTS" id="PR00109">
    <property type="entry name" value="TYRKINASE"/>
</dbReference>
<evidence type="ECO:0000256" key="3">
    <source>
        <dbReference type="ARBA" id="ARBA00022443"/>
    </source>
</evidence>
<dbReference type="GO" id="GO:0004713">
    <property type="term" value="F:protein tyrosine kinase activity"/>
    <property type="evidence" value="ECO:0007669"/>
    <property type="project" value="UniProtKB-KW"/>
</dbReference>
<keyword evidence="5" id="KW-0723">Serine/threonine-protein kinase</keyword>
<dbReference type="Pfam" id="PF07714">
    <property type="entry name" value="PK_Tyr_Ser-Thr"/>
    <property type="match status" value="1"/>
</dbReference>
<evidence type="ECO:0000259" key="20">
    <source>
        <dbReference type="PROSITE" id="PS50011"/>
    </source>
</evidence>
<evidence type="ECO:0000256" key="4">
    <source>
        <dbReference type="ARBA" id="ARBA00022490"/>
    </source>
</evidence>
<evidence type="ECO:0000256" key="2">
    <source>
        <dbReference type="ARBA" id="ARBA00004132"/>
    </source>
</evidence>
<dbReference type="GO" id="GO:0046872">
    <property type="term" value="F:metal ion binding"/>
    <property type="evidence" value="ECO:0007669"/>
    <property type="project" value="UniProtKB-KW"/>
</dbReference>
<keyword evidence="11" id="KW-0460">Magnesium</keyword>
<keyword evidence="4" id="KW-0963">Cytoplasm</keyword>
<dbReference type="InterPro" id="IPR036028">
    <property type="entry name" value="SH3-like_dom_sf"/>
</dbReference>
<name>V4AAW4_LOTGI</name>
<protein>
    <submittedName>
        <fullName evidence="21">Uncharacterized protein</fullName>
    </submittedName>
</protein>
<evidence type="ECO:0000256" key="12">
    <source>
        <dbReference type="ARBA" id="ARBA00023137"/>
    </source>
</evidence>
<dbReference type="InterPro" id="IPR020635">
    <property type="entry name" value="Tyr_kinase_cat_dom"/>
</dbReference>
<keyword evidence="6" id="KW-0808">Transferase</keyword>
<keyword evidence="3 16" id="KW-0728">SH3 domain</keyword>
<gene>
    <name evidence="21" type="ORF">LOTGIDRAFT_139861</name>
</gene>
<dbReference type="InterPro" id="IPR017441">
    <property type="entry name" value="Protein_kinase_ATP_BS"/>
</dbReference>
<dbReference type="STRING" id="225164.V4AAW4"/>
<keyword evidence="12" id="KW-0829">Tyrosine-protein kinase</keyword>
<dbReference type="SMART" id="SM00326">
    <property type="entry name" value="SH3"/>
    <property type="match status" value="1"/>
</dbReference>
<dbReference type="Gene3D" id="4.10.680.10">
    <property type="entry name" value="Cdc42-like binding domain"/>
    <property type="match status" value="1"/>
</dbReference>
<dbReference type="SUPFAM" id="SSF50044">
    <property type="entry name" value="SH3-domain"/>
    <property type="match status" value="1"/>
</dbReference>
<dbReference type="AlphaFoldDB" id="V4AAW4"/>